<dbReference type="SUPFAM" id="SSF51905">
    <property type="entry name" value="FAD/NAD(P)-binding domain"/>
    <property type="match status" value="1"/>
</dbReference>
<dbReference type="STRING" id="1450537.A0A395I3X1"/>
<protein>
    <submittedName>
        <fullName evidence="7">2-polyprenyl-6-methoxyphenol hydroxylase</fullName>
    </submittedName>
</protein>
<dbReference type="Proteomes" id="UP000248961">
    <property type="component" value="Unassembled WGS sequence"/>
</dbReference>
<dbReference type="GO" id="GO:0071949">
    <property type="term" value="F:FAD binding"/>
    <property type="evidence" value="ECO:0007669"/>
    <property type="project" value="InterPro"/>
</dbReference>
<dbReference type="OrthoDB" id="40579at2759"/>
<evidence type="ECO:0000256" key="1">
    <source>
        <dbReference type="ARBA" id="ARBA00007992"/>
    </source>
</evidence>
<reference evidence="7 8" key="1">
    <citation type="submission" date="2018-02" db="EMBL/GenBank/DDBJ databases">
        <title>The genomes of Aspergillus section Nigri reveals drivers in fungal speciation.</title>
        <authorList>
            <consortium name="DOE Joint Genome Institute"/>
            <person name="Vesth T.C."/>
            <person name="Nybo J."/>
            <person name="Theobald S."/>
            <person name="Brandl J."/>
            <person name="Frisvad J.C."/>
            <person name="Nielsen K.F."/>
            <person name="Lyhne E.K."/>
            <person name="Kogle M.E."/>
            <person name="Kuo A."/>
            <person name="Riley R."/>
            <person name="Clum A."/>
            <person name="Nolan M."/>
            <person name="Lipzen A."/>
            <person name="Salamov A."/>
            <person name="Henrissat B."/>
            <person name="Wiebenga A."/>
            <person name="De vries R.P."/>
            <person name="Grigoriev I.V."/>
            <person name="Mortensen U.H."/>
            <person name="Andersen M.R."/>
            <person name="Baker S.E."/>
        </authorList>
    </citation>
    <scope>NUCLEOTIDE SEQUENCE [LARGE SCALE GENOMIC DNA]</scope>
    <source>
        <strain evidence="7 8">CBS 101889</strain>
    </source>
</reference>
<evidence type="ECO:0000256" key="5">
    <source>
        <dbReference type="ARBA" id="ARBA00023033"/>
    </source>
</evidence>
<name>A0A395I3X1_ASPHC</name>
<dbReference type="InterPro" id="IPR002938">
    <property type="entry name" value="FAD-bd"/>
</dbReference>
<evidence type="ECO:0000313" key="7">
    <source>
        <dbReference type="EMBL" id="RAL14419.1"/>
    </source>
</evidence>
<dbReference type="Pfam" id="PF01494">
    <property type="entry name" value="FAD_binding_3"/>
    <property type="match status" value="1"/>
</dbReference>
<keyword evidence="5" id="KW-0503">Monooxygenase</keyword>
<gene>
    <name evidence="7" type="ORF">BO97DRAFT_441835</name>
</gene>
<organism evidence="7 8">
    <name type="scientific">Aspergillus homomorphus (strain CBS 101889)</name>
    <dbReference type="NCBI Taxonomy" id="1450537"/>
    <lineage>
        <taxon>Eukaryota</taxon>
        <taxon>Fungi</taxon>
        <taxon>Dikarya</taxon>
        <taxon>Ascomycota</taxon>
        <taxon>Pezizomycotina</taxon>
        <taxon>Eurotiomycetes</taxon>
        <taxon>Eurotiomycetidae</taxon>
        <taxon>Eurotiales</taxon>
        <taxon>Aspergillaceae</taxon>
        <taxon>Aspergillus</taxon>
        <taxon>Aspergillus subgen. Circumdati</taxon>
    </lineage>
</organism>
<dbReference type="AlphaFoldDB" id="A0A395I3X1"/>
<dbReference type="PANTHER" id="PTHR13789:SF314">
    <property type="entry name" value="FAD-BINDING DOMAIN-CONTAINING PROTEIN"/>
    <property type="match status" value="1"/>
</dbReference>
<evidence type="ECO:0000259" key="6">
    <source>
        <dbReference type="Pfam" id="PF01494"/>
    </source>
</evidence>
<dbReference type="VEuPathDB" id="FungiDB:BO97DRAFT_441835"/>
<dbReference type="GeneID" id="37202494"/>
<keyword evidence="8" id="KW-1185">Reference proteome</keyword>
<dbReference type="GO" id="GO:0004497">
    <property type="term" value="F:monooxygenase activity"/>
    <property type="evidence" value="ECO:0007669"/>
    <property type="project" value="UniProtKB-KW"/>
</dbReference>
<accession>A0A395I3X1</accession>
<dbReference type="RefSeq" id="XP_025553573.1">
    <property type="nucleotide sequence ID" value="XM_025698205.1"/>
</dbReference>
<proteinExistence type="inferred from homology"/>
<dbReference type="PANTHER" id="PTHR13789">
    <property type="entry name" value="MONOOXYGENASE"/>
    <property type="match status" value="1"/>
</dbReference>
<dbReference type="InterPro" id="IPR050493">
    <property type="entry name" value="FAD-dep_Monooxygenase_BioMet"/>
</dbReference>
<dbReference type="InterPro" id="IPR036188">
    <property type="entry name" value="FAD/NAD-bd_sf"/>
</dbReference>
<evidence type="ECO:0000256" key="3">
    <source>
        <dbReference type="ARBA" id="ARBA00022827"/>
    </source>
</evidence>
<evidence type="ECO:0000256" key="2">
    <source>
        <dbReference type="ARBA" id="ARBA00022630"/>
    </source>
</evidence>
<feature type="domain" description="FAD-binding" evidence="6">
    <location>
        <begin position="5"/>
        <end position="344"/>
    </location>
</feature>
<dbReference type="PRINTS" id="PR00420">
    <property type="entry name" value="RNGMNOXGNASE"/>
</dbReference>
<dbReference type="EMBL" id="KZ824275">
    <property type="protein sequence ID" value="RAL14419.1"/>
    <property type="molecule type" value="Genomic_DNA"/>
</dbReference>
<keyword evidence="3" id="KW-0274">FAD</keyword>
<evidence type="ECO:0000313" key="8">
    <source>
        <dbReference type="Proteomes" id="UP000248961"/>
    </source>
</evidence>
<dbReference type="Gene3D" id="3.50.50.60">
    <property type="entry name" value="FAD/NAD(P)-binding domain"/>
    <property type="match status" value="1"/>
</dbReference>
<keyword evidence="4" id="KW-0560">Oxidoreductase</keyword>
<sequence>MEPFKIIIVGGGIAGLAAAIALRGEDREILILEQSALHREIGATISLQPNASKIVEGQWGLAAALHAQGSMVDAAFEVYDLAGRLQNRIPLSTREKYGAERMIYHRADLHEALKHRATGAEFPGRAASIRVSSRVRACDCARGAVQLESGEVLTAHLVIGADGIKSVMRRAVLESSKTGINEPLPTGLCAYRMMVPTADLVREPAFAAVIDPRLPKTTMVIGGDRRLIMGPARRGSIYGVVALVPDERMHEDSAETSWTTEGDRDKMLQTFADFPAWAQTPLRLAAGVGLWQLRDLDPLPTWCRDRVILIGDAAHAMLPTQGQGASQAIEDAEALGAFFAGFERDGRHLKGADEVSRVTREVFDCRFDRASTIQAYSRQVARPATDADTTRVAMNPAEFMDYNCSYEGAAAWSQRQREGKVVECH</sequence>
<evidence type="ECO:0000256" key="4">
    <source>
        <dbReference type="ARBA" id="ARBA00023002"/>
    </source>
</evidence>
<keyword evidence="2" id="KW-0285">Flavoprotein</keyword>
<comment type="similarity">
    <text evidence="1">Belongs to the paxM FAD-dependent monooxygenase family.</text>
</comment>
<dbReference type="SUPFAM" id="SSF54373">
    <property type="entry name" value="FAD-linked reductases, C-terminal domain"/>
    <property type="match status" value="1"/>
</dbReference>